<feature type="region of interest" description="Disordered" evidence="8">
    <location>
        <begin position="391"/>
        <end position="413"/>
    </location>
</feature>
<dbReference type="Gene3D" id="1.25.40.500">
    <property type="entry name" value="TFIID subunit TAF5, NTD2 domain"/>
    <property type="match status" value="1"/>
</dbReference>
<keyword evidence="12" id="KW-0396">Initiation factor</keyword>
<proteinExistence type="inferred from homology"/>
<dbReference type="InterPro" id="IPR001680">
    <property type="entry name" value="WD40_rpt"/>
</dbReference>
<dbReference type="Proteomes" id="UP000055048">
    <property type="component" value="Unassembled WGS sequence"/>
</dbReference>
<feature type="compositionally biased region" description="Basic and acidic residues" evidence="8">
    <location>
        <begin position="395"/>
        <end position="413"/>
    </location>
</feature>
<comment type="caution">
    <text evidence="12">The sequence shown here is derived from an EMBL/GenBank/DDBJ whole genome shotgun (WGS) entry which is preliminary data.</text>
</comment>
<dbReference type="EMBL" id="JYDJ01000105">
    <property type="protein sequence ID" value="KRX44042.1"/>
    <property type="molecule type" value="Genomic_DNA"/>
</dbReference>
<feature type="repeat" description="WD" evidence="7">
    <location>
        <begin position="1137"/>
        <end position="1170"/>
    </location>
</feature>
<comment type="similarity">
    <text evidence="3">Belongs to the WD repeat TAF5 family.</text>
</comment>
<evidence type="ECO:0000256" key="3">
    <source>
        <dbReference type="ARBA" id="ARBA00009435"/>
    </source>
</evidence>
<evidence type="ECO:0000256" key="5">
    <source>
        <dbReference type="ARBA" id="ARBA00022737"/>
    </source>
</evidence>
<dbReference type="STRING" id="144512.A0A0V0TYE7"/>
<feature type="region of interest" description="Disordered" evidence="8">
    <location>
        <begin position="432"/>
        <end position="482"/>
    </location>
</feature>
<comment type="subcellular location">
    <subcellularLocation>
        <location evidence="1">Nucleus</location>
    </subcellularLocation>
</comment>
<evidence type="ECO:0000256" key="1">
    <source>
        <dbReference type="ARBA" id="ARBA00004123"/>
    </source>
</evidence>
<reference evidence="12 13" key="1">
    <citation type="submission" date="2015-01" db="EMBL/GenBank/DDBJ databases">
        <title>Evolution of Trichinella species and genotypes.</title>
        <authorList>
            <person name="Korhonen P.K."/>
            <person name="Edoardo P."/>
            <person name="Giuseppe L.R."/>
            <person name="Gasser R.B."/>
        </authorList>
    </citation>
    <scope>NUCLEOTIDE SEQUENCE [LARGE SCALE GENOMIC DNA]</scope>
    <source>
        <strain evidence="12">ISS417</strain>
    </source>
</reference>
<dbReference type="PROSITE" id="PS50294">
    <property type="entry name" value="WD_REPEATS_REGION"/>
    <property type="match status" value="3"/>
</dbReference>
<evidence type="ECO:0000259" key="11">
    <source>
        <dbReference type="Pfam" id="PF07808"/>
    </source>
</evidence>
<dbReference type="InterPro" id="IPR007582">
    <property type="entry name" value="TFIID_NTD2"/>
</dbReference>
<dbReference type="PANTHER" id="PTHR12765">
    <property type="entry name" value="RED PROTEIN IK FACTOR CYTOKINE IK"/>
    <property type="match status" value="1"/>
</dbReference>
<keyword evidence="5" id="KW-0677">Repeat</keyword>
<dbReference type="InterPro" id="IPR015943">
    <property type="entry name" value="WD40/YVTN_repeat-like_dom_sf"/>
</dbReference>
<dbReference type="Gene3D" id="2.130.10.10">
    <property type="entry name" value="YVTN repeat-like/Quinoprotein amine dehydrogenase"/>
    <property type="match status" value="2"/>
</dbReference>
<evidence type="ECO:0000256" key="4">
    <source>
        <dbReference type="ARBA" id="ARBA00022574"/>
    </source>
</evidence>
<evidence type="ECO:0000256" key="2">
    <source>
        <dbReference type="ARBA" id="ARBA00006660"/>
    </source>
</evidence>
<dbReference type="Pfam" id="PF07808">
    <property type="entry name" value="RED_N"/>
    <property type="match status" value="1"/>
</dbReference>
<keyword evidence="12" id="KW-0648">Protein biosynthesis</keyword>
<evidence type="ECO:0000313" key="13">
    <source>
        <dbReference type="Proteomes" id="UP000055048"/>
    </source>
</evidence>
<dbReference type="Pfam" id="PF07807">
    <property type="entry name" value="RED_C"/>
    <property type="match status" value="2"/>
</dbReference>
<evidence type="ECO:0000256" key="7">
    <source>
        <dbReference type="PROSITE-ProRule" id="PRU00221"/>
    </source>
</evidence>
<dbReference type="CDD" id="cd00200">
    <property type="entry name" value="WD40"/>
    <property type="match status" value="1"/>
</dbReference>
<dbReference type="InterPro" id="IPR036322">
    <property type="entry name" value="WD40_repeat_dom_sf"/>
</dbReference>
<dbReference type="InterPro" id="IPR019775">
    <property type="entry name" value="WD40_repeat_CS"/>
</dbReference>
<accession>A0A0V0TYE7</accession>
<dbReference type="InterPro" id="IPR039896">
    <property type="entry name" value="Red-like"/>
</dbReference>
<feature type="repeat" description="WD" evidence="7">
    <location>
        <begin position="1010"/>
        <end position="1051"/>
    </location>
</feature>
<feature type="repeat" description="WD" evidence="7">
    <location>
        <begin position="1095"/>
        <end position="1136"/>
    </location>
</feature>
<keyword evidence="6" id="KW-0539">Nucleus</keyword>
<evidence type="ECO:0000259" key="9">
    <source>
        <dbReference type="Pfam" id="PF04494"/>
    </source>
</evidence>
<comment type="similarity">
    <text evidence="2">Belongs to the RED family.</text>
</comment>
<dbReference type="Pfam" id="PF00400">
    <property type="entry name" value="WD40"/>
    <property type="match status" value="3"/>
</dbReference>
<feature type="domain" description="RED-like N-terminal" evidence="11">
    <location>
        <begin position="113"/>
        <end position="328"/>
    </location>
</feature>
<gene>
    <name evidence="12" type="primary">TAF5</name>
    <name evidence="12" type="ORF">T05_15242</name>
</gene>
<dbReference type="SUPFAM" id="SSF50978">
    <property type="entry name" value="WD40 repeat-like"/>
    <property type="match status" value="1"/>
</dbReference>
<dbReference type="InterPro" id="IPR012916">
    <property type="entry name" value="RED_N"/>
</dbReference>
<sequence>MPSYMELELIAIVGKQLAMAVKKLKVCANNEEVICLALKFGKHFQRQQQAGQPLTNDDFRKLLMTPRPVSQSSLRQAQLMGRAKVASRSQKDEKKKKLINIIKTQDGPIRGSSHEKNELNEILKHYRDRAKERRECELKEYQQEIDMLATSGYRAIAPTLKAAVDMTARRKQIIEESKYLGGDMEHTHLVKGLDYALLQKVRSEISTREKLTPSVEKTTTAYTVEDSLTPEVESSIKSSTVKNIYQLLFKKEAKKVNEMFIPYRMAYIVELDEENAESDIPTTLIRSKHECASQEVVSAASIDDMIIQKLGKVLSYLRADNRKKKKEKGKGKEDESVANQDLKKLHFIVFSIVFNVVIYFDFALEKTFFDCSIVISSIYEDIGEYVPALSRQPKVKSEAEEHGKKLHGDYDRNSKLEHEGSRLKVIHKEENNDSTKSWHVSNDEQLHKHSSGRYFSDVSDAKDQEVNAMSRKSDRRKGTTQTTATNFVEPKSVKPDALKLDTGSSVDSYAECYPSSMAFYDAAGDSDDEADYSKMDLGNKKGLVRRWDFDTEQEYEEYMSRREALPRQVVYRMNIRFRETKRNALTSPSYGVKMNDGRRTRKLPGTRSEKDDKAKINRQWQQITQILSKRKEFSEYCSYFAVLLRNALFVAHVTVRTANGTIDLQNIADVDDQMIVKCLNFFRVEGFFDAERTFVRELRNIGRSAAVDAYLQRVGCTVNDNQLATVKSWNHWIEEYDYFFQYTKSKVDALCELSLLNFPLFTQLYIQLLKAGKMKLASRFYDEFHSVQKESMQEYTKQLGWIHSSEQLADDWLIQILEEHNFVLCLCLACKSALNELMEKLPTIKDIIESKIQIECHGEVCRSEEQVEQISGYLLGEAPRQLNQIPVLASCFDHGGNDVPSWDRIPFPISRDEVILTNSDEIKKICLNDARPSVCFYTVLNPRVAVSSMVVSSDSTLLCVGNLDCSVEVFSLSKDLMEMLKPASQLPHTEDDLDPSSIFDSSSARSKFSLFGHSSPVYGVSFNRSGEFVLSCCLNGEIILWNLLTRTRIADYRMQMLKGLDVKFGPYDGYFVVSDYHSGGALMWSMECETPVRAFIGHLSTVNCVAFHPNSNYVATGSNDRTVRLWDLLDGKCVRLFTGHQDAIQSLYFSDDGHILASGGLSGQVMLWDVAMAARLEGFKHSDRGVSGLAISRDGSTVAWGGADQKVMLRSIGDNSKSEMPCVLTYRTKSAPVQHLHFTQENELIGFGGFCRD</sequence>
<dbReference type="PROSITE" id="PS00678">
    <property type="entry name" value="WD_REPEATS_1"/>
    <property type="match status" value="2"/>
</dbReference>
<dbReference type="AlphaFoldDB" id="A0A0V0TYE7"/>
<evidence type="ECO:0000256" key="8">
    <source>
        <dbReference type="SAM" id="MobiDB-lite"/>
    </source>
</evidence>
<feature type="domain" description="TFIID subunit TAF5 NTD2" evidence="9">
    <location>
        <begin position="733"/>
        <end position="839"/>
    </location>
</feature>
<dbReference type="GO" id="GO:0005634">
    <property type="term" value="C:nucleus"/>
    <property type="evidence" value="ECO:0007669"/>
    <property type="project" value="UniProtKB-SubCell"/>
</dbReference>
<evidence type="ECO:0000313" key="12">
    <source>
        <dbReference type="EMBL" id="KRX44042.1"/>
    </source>
</evidence>
<evidence type="ECO:0000256" key="6">
    <source>
        <dbReference type="ARBA" id="ARBA00023242"/>
    </source>
</evidence>
<dbReference type="SMART" id="SM00320">
    <property type="entry name" value="WD40"/>
    <property type="match status" value="5"/>
</dbReference>
<keyword evidence="13" id="KW-1185">Reference proteome</keyword>
<protein>
    <submittedName>
        <fullName evidence="12">Transcription initiation factor TFIID subunit 5</fullName>
    </submittedName>
</protein>
<organism evidence="12 13">
    <name type="scientific">Trichinella murrelli</name>
    <dbReference type="NCBI Taxonomy" id="144512"/>
    <lineage>
        <taxon>Eukaryota</taxon>
        <taxon>Metazoa</taxon>
        <taxon>Ecdysozoa</taxon>
        <taxon>Nematoda</taxon>
        <taxon>Enoplea</taxon>
        <taxon>Dorylaimia</taxon>
        <taxon>Trichinellida</taxon>
        <taxon>Trichinellidae</taxon>
        <taxon>Trichinella</taxon>
    </lineage>
</organism>
<dbReference type="Pfam" id="PF04494">
    <property type="entry name" value="TFIID_NTD2"/>
    <property type="match status" value="1"/>
</dbReference>
<dbReference type="InterPro" id="IPR012492">
    <property type="entry name" value="RED_C"/>
</dbReference>
<dbReference type="SUPFAM" id="SSF160897">
    <property type="entry name" value="Taf5 N-terminal domain-like"/>
    <property type="match status" value="1"/>
</dbReference>
<dbReference type="OrthoDB" id="3366823at2759"/>
<dbReference type="InterPro" id="IPR037264">
    <property type="entry name" value="TFIID_NTD2_sf"/>
</dbReference>
<name>A0A0V0TYE7_9BILA</name>
<keyword evidence="4 7" id="KW-0853">WD repeat</keyword>
<dbReference type="GO" id="GO:0003743">
    <property type="term" value="F:translation initiation factor activity"/>
    <property type="evidence" value="ECO:0007669"/>
    <property type="project" value="UniProtKB-KW"/>
</dbReference>
<feature type="region of interest" description="Disordered" evidence="8">
    <location>
        <begin position="588"/>
        <end position="611"/>
    </location>
</feature>
<evidence type="ECO:0000259" key="10">
    <source>
        <dbReference type="Pfam" id="PF07807"/>
    </source>
</evidence>
<feature type="domain" description="Protein RED C-terminal" evidence="10">
    <location>
        <begin position="509"/>
        <end position="581"/>
    </location>
</feature>
<dbReference type="PROSITE" id="PS50082">
    <property type="entry name" value="WD_REPEATS_2"/>
    <property type="match status" value="3"/>
</dbReference>
<feature type="domain" description="Protein RED C-terminal" evidence="10">
    <location>
        <begin position="589"/>
        <end position="633"/>
    </location>
</feature>